<gene>
    <name evidence="4" type="ORF">HND93_23920</name>
</gene>
<organism evidence="4 5">
    <name type="scientific">Azospirillum oleiclasticum</name>
    <dbReference type="NCBI Taxonomy" id="2735135"/>
    <lineage>
        <taxon>Bacteria</taxon>
        <taxon>Pseudomonadati</taxon>
        <taxon>Pseudomonadota</taxon>
        <taxon>Alphaproteobacteria</taxon>
        <taxon>Rhodospirillales</taxon>
        <taxon>Azospirillaceae</taxon>
        <taxon>Azospirillum</taxon>
    </lineage>
</organism>
<protein>
    <submittedName>
        <fullName evidence="4">Efflux transporter outer membrane subunit</fullName>
    </submittedName>
</protein>
<dbReference type="PANTHER" id="PTHR30203:SF25">
    <property type="entry name" value="OUTER MEMBRANE PROTEIN-RELATED"/>
    <property type="match status" value="1"/>
</dbReference>
<keyword evidence="2" id="KW-0472">Membrane</keyword>
<evidence type="ECO:0000256" key="1">
    <source>
        <dbReference type="ARBA" id="ARBA00007613"/>
    </source>
</evidence>
<dbReference type="Gene3D" id="1.20.1600.10">
    <property type="entry name" value="Outer membrane efflux proteins (OEP)"/>
    <property type="match status" value="1"/>
</dbReference>
<evidence type="ECO:0000256" key="3">
    <source>
        <dbReference type="SAM" id="MobiDB-lite"/>
    </source>
</evidence>
<accession>A0ABX2TEK9</accession>
<name>A0ABX2TEK9_9PROT</name>
<comment type="similarity">
    <text evidence="1 2">Belongs to the outer membrane factor (OMF) (TC 1.B.17) family.</text>
</comment>
<dbReference type="InterPro" id="IPR003423">
    <property type="entry name" value="OMP_efflux"/>
</dbReference>
<sequence length="469" mass="49412">MMRLPALALLVLLSACMVGPDYTPPTASLPAAWESPSASAERVESLAGWWRRFDDPVLTDLMERAARGNADVAQAAARLRQARALLGQQQAGTRPTLDGSASATRQRQTGADGRSSVAGDGAVVGNSFQAGFDATFELDVFGGARRAVESSSAEVQATRADLADTMLTLCGDVARSYVDLRAYQARLTVARETVDSRRDTLRLTEAMARAGTGTTLDAMRARAELESAEATIPPLEDGARQAMHRLAVLTGETPATVRAAVGTGGRVPRLAGTITPDPVLSVLDRRPDVRAAERRIAVATADIGVAEADRLPAVSLAGTVGLNASRLRSMTTLSTASVWSFGPQVDLPLFDAGRREAVVTEKTAIRDERIAAWRATVLTAIEEVENALTALDREKAHNAALTRTVAAYADALALAQVQYRAGLAAYLDVLDAQRSLATARDTLVQSDAALATAAVALFKALGGGWEPTP</sequence>
<dbReference type="Gene3D" id="2.20.200.10">
    <property type="entry name" value="Outer membrane efflux proteins (OEP)"/>
    <property type="match status" value="1"/>
</dbReference>
<evidence type="ECO:0000313" key="5">
    <source>
        <dbReference type="Proteomes" id="UP000584642"/>
    </source>
</evidence>
<reference evidence="4 5" key="1">
    <citation type="submission" date="2020-05" db="EMBL/GenBank/DDBJ databases">
        <title>Azospirillum oleiclasticum sp. nov, a nitrogen-fixing and heavy crude oil-emulsifying bacterium isolated from the crude oil of Yumen Oilfield.</title>
        <authorList>
            <person name="Wu D."/>
            <person name="Cai M."/>
            <person name="Zhang X."/>
        </authorList>
    </citation>
    <scope>NUCLEOTIDE SEQUENCE [LARGE SCALE GENOMIC DNA]</scope>
    <source>
        <strain evidence="4 5">ROY-1-1-2</strain>
    </source>
</reference>
<evidence type="ECO:0000256" key="2">
    <source>
        <dbReference type="RuleBase" id="RU362097"/>
    </source>
</evidence>
<keyword evidence="2" id="KW-1134">Transmembrane beta strand</keyword>
<keyword evidence="2" id="KW-0812">Transmembrane</keyword>
<dbReference type="Proteomes" id="UP000584642">
    <property type="component" value="Unassembled WGS sequence"/>
</dbReference>
<proteinExistence type="inferred from homology"/>
<feature type="region of interest" description="Disordered" evidence="3">
    <location>
        <begin position="88"/>
        <end position="119"/>
    </location>
</feature>
<dbReference type="SUPFAM" id="SSF56954">
    <property type="entry name" value="Outer membrane efflux proteins (OEP)"/>
    <property type="match status" value="1"/>
</dbReference>
<dbReference type="PANTHER" id="PTHR30203">
    <property type="entry name" value="OUTER MEMBRANE CATION EFFLUX PROTEIN"/>
    <property type="match status" value="1"/>
</dbReference>
<feature type="signal peptide" evidence="2">
    <location>
        <begin position="1"/>
        <end position="23"/>
    </location>
</feature>
<keyword evidence="5" id="KW-1185">Reference proteome</keyword>
<dbReference type="PROSITE" id="PS51257">
    <property type="entry name" value="PROKAR_LIPOPROTEIN"/>
    <property type="match status" value="1"/>
</dbReference>
<feature type="compositionally biased region" description="Polar residues" evidence="3">
    <location>
        <begin position="99"/>
        <end position="109"/>
    </location>
</feature>
<evidence type="ECO:0000313" key="4">
    <source>
        <dbReference type="EMBL" id="NYZ22770.1"/>
    </source>
</evidence>
<feature type="chain" id="PRO_5044950918" evidence="2">
    <location>
        <begin position="24"/>
        <end position="469"/>
    </location>
</feature>
<dbReference type="NCBIfam" id="TIGR01845">
    <property type="entry name" value="outer_NodT"/>
    <property type="match status" value="1"/>
</dbReference>
<keyword evidence="2" id="KW-0564">Palmitate</keyword>
<dbReference type="Pfam" id="PF02321">
    <property type="entry name" value="OEP"/>
    <property type="match status" value="2"/>
</dbReference>
<keyword evidence="2" id="KW-0732">Signal</keyword>
<keyword evidence="2" id="KW-0449">Lipoprotein</keyword>
<dbReference type="InterPro" id="IPR010131">
    <property type="entry name" value="MdtP/NodT-like"/>
</dbReference>
<comment type="subcellular location">
    <subcellularLocation>
        <location evidence="2">Cell membrane</location>
        <topology evidence="2">Lipid-anchor</topology>
    </subcellularLocation>
</comment>
<comment type="caution">
    <text evidence="4">The sequence shown here is derived from an EMBL/GenBank/DDBJ whole genome shotgun (WGS) entry which is preliminary data.</text>
</comment>
<dbReference type="EMBL" id="JABFDB010000021">
    <property type="protein sequence ID" value="NYZ22770.1"/>
    <property type="molecule type" value="Genomic_DNA"/>
</dbReference>